<accession>A0ABW0LBG4</accession>
<protein>
    <submittedName>
        <fullName evidence="4">WD40/YVTN/BNR-like repeat-containing protein</fullName>
    </submittedName>
</protein>
<dbReference type="Gene3D" id="2.130.10.10">
    <property type="entry name" value="YVTN repeat-like/Quinoprotein amine dehydrogenase"/>
    <property type="match status" value="2"/>
</dbReference>
<feature type="domain" description="Photosynthesis system II assembly factor Ycf48/Hcf136-like" evidence="3">
    <location>
        <begin position="115"/>
        <end position="174"/>
    </location>
</feature>
<dbReference type="Pfam" id="PF14870">
    <property type="entry name" value="PSII_BNR"/>
    <property type="match status" value="2"/>
</dbReference>
<dbReference type="EMBL" id="JBHSMU010000019">
    <property type="protein sequence ID" value="MFC5463104.1"/>
    <property type="molecule type" value="Genomic_DNA"/>
</dbReference>
<dbReference type="SUPFAM" id="SSF110296">
    <property type="entry name" value="Oligoxyloglucan reducing end-specific cellobiohydrolase"/>
    <property type="match status" value="1"/>
</dbReference>
<dbReference type="Proteomes" id="UP001596050">
    <property type="component" value="Unassembled WGS sequence"/>
</dbReference>
<reference evidence="5" key="1">
    <citation type="journal article" date="2019" name="Int. J. Syst. Evol. Microbiol.">
        <title>The Global Catalogue of Microorganisms (GCM) 10K type strain sequencing project: providing services to taxonomists for standard genome sequencing and annotation.</title>
        <authorList>
            <consortium name="The Broad Institute Genomics Platform"/>
            <consortium name="The Broad Institute Genome Sequencing Center for Infectious Disease"/>
            <person name="Wu L."/>
            <person name="Ma J."/>
        </authorList>
    </citation>
    <scope>NUCLEOTIDE SEQUENCE [LARGE SCALE GENOMIC DNA]</scope>
    <source>
        <strain evidence="5">KACC 12649</strain>
    </source>
</reference>
<dbReference type="InterPro" id="IPR028203">
    <property type="entry name" value="PSII_CF48-like_dom"/>
</dbReference>
<evidence type="ECO:0000256" key="1">
    <source>
        <dbReference type="ARBA" id="ARBA00022531"/>
    </source>
</evidence>
<keyword evidence="2" id="KW-0604">Photosystem II</keyword>
<keyword evidence="1" id="KW-0602">Photosynthesis</keyword>
<dbReference type="PANTHER" id="PTHR47199:SF2">
    <property type="entry name" value="PHOTOSYSTEM II STABILITY_ASSEMBLY FACTOR HCF136, CHLOROPLASTIC"/>
    <property type="match status" value="1"/>
</dbReference>
<feature type="domain" description="Photosynthesis system II assembly factor Ycf48/Hcf136-like" evidence="3">
    <location>
        <begin position="220"/>
        <end position="373"/>
    </location>
</feature>
<name>A0ABW0LBG4_9BURK</name>
<evidence type="ECO:0000256" key="2">
    <source>
        <dbReference type="ARBA" id="ARBA00023276"/>
    </source>
</evidence>
<dbReference type="InterPro" id="IPR015943">
    <property type="entry name" value="WD40/YVTN_repeat-like_dom_sf"/>
</dbReference>
<keyword evidence="5" id="KW-1185">Reference proteome</keyword>
<dbReference type="RefSeq" id="WP_379786584.1">
    <property type="nucleotide sequence ID" value="NZ_JBHSMU010000019.1"/>
</dbReference>
<sequence>MFVDLVVSHLVNTAGSRGPRLAPPVRCRFLQPCRFGRSDGRQNSRTRANHRCGRGNILSRHILGSICIFCVIAVTRPAAAAPFVPPLETPAKHHVRPAHAPLVAVASAGQRILAVGLRGTIVYSDNRGASWSQATVPASSDLVSVDFPTPQKGWAVGHDGLILHSTDGGKTWIRRLDGRQASKRAVEHYSKHKDEAGQAVVLKQEERIMADAEQGGAPPFLDVMFENERSGFVVGAFNRIFRTEDGGQSWVPWMDRVENPQELHIYAIRRAGSQIYMAGEQGAVWIFDATAQRFVRASIPTKATFFGLLVAPDIVLAYGMRGAVFRSTDQGRTWGKVDVGSLAGITSGGVTGDGRLVLVGSSGEVWQSSEKGARFSRVGVATGIPSYFAVTGLGKQGLAFAGSTGVRVASLPNK</sequence>
<organism evidence="4 5">
    <name type="scientific">Massilia niabensis</name>
    <dbReference type="NCBI Taxonomy" id="544910"/>
    <lineage>
        <taxon>Bacteria</taxon>
        <taxon>Pseudomonadati</taxon>
        <taxon>Pseudomonadota</taxon>
        <taxon>Betaproteobacteria</taxon>
        <taxon>Burkholderiales</taxon>
        <taxon>Oxalobacteraceae</taxon>
        <taxon>Telluria group</taxon>
        <taxon>Massilia</taxon>
    </lineage>
</organism>
<gene>
    <name evidence="4" type="ORF">ACFPN5_25135</name>
</gene>
<comment type="caution">
    <text evidence="4">The sequence shown here is derived from an EMBL/GenBank/DDBJ whole genome shotgun (WGS) entry which is preliminary data.</text>
</comment>
<evidence type="ECO:0000313" key="5">
    <source>
        <dbReference type="Proteomes" id="UP001596050"/>
    </source>
</evidence>
<dbReference type="PANTHER" id="PTHR47199">
    <property type="entry name" value="PHOTOSYSTEM II STABILITY/ASSEMBLY FACTOR HCF136, CHLOROPLASTIC"/>
    <property type="match status" value="1"/>
</dbReference>
<proteinExistence type="predicted"/>
<evidence type="ECO:0000259" key="3">
    <source>
        <dbReference type="Pfam" id="PF14870"/>
    </source>
</evidence>
<evidence type="ECO:0000313" key="4">
    <source>
        <dbReference type="EMBL" id="MFC5463104.1"/>
    </source>
</evidence>